<comment type="catalytic activity">
    <reaction evidence="3">
        <text>N-formyl-L-kynurenine + H2O = L-kynurenine + formate + H(+)</text>
        <dbReference type="Rhea" id="RHEA:13009"/>
        <dbReference type="ChEBI" id="CHEBI:15377"/>
        <dbReference type="ChEBI" id="CHEBI:15378"/>
        <dbReference type="ChEBI" id="CHEBI:15740"/>
        <dbReference type="ChEBI" id="CHEBI:57959"/>
        <dbReference type="ChEBI" id="CHEBI:58629"/>
        <dbReference type="EC" id="3.5.1.9"/>
    </reaction>
</comment>
<dbReference type="GO" id="GO:0004061">
    <property type="term" value="F:arylformamidase activity"/>
    <property type="evidence" value="ECO:0007669"/>
    <property type="project" value="UniProtKB-UniRule"/>
</dbReference>
<comment type="domain">
    <text evidence="3">The main chain amide nitrogen atoms of the second glycine and its adjacent residue in the HGGXW motif define the oxyanion hole, and stabilize the oxyanion that forms during the nucleophilic attack by the catalytic serine during substrate cleavage.</text>
</comment>
<name>A0A6A5Y270_9PLEO</name>
<protein>
    <recommendedName>
        <fullName evidence="3">Kynurenine formamidase</fullName>
        <shortName evidence="3">KFA</shortName>
        <shortName evidence="3">KFase</shortName>
        <ecNumber evidence="3">3.5.1.9</ecNumber>
    </recommendedName>
    <alternativeName>
        <fullName evidence="3">Arylformamidase</fullName>
    </alternativeName>
    <alternativeName>
        <fullName evidence="3">N-formylkynurenine formamidase</fullName>
        <shortName evidence="3">FKF</shortName>
    </alternativeName>
</protein>
<comment type="similarity">
    <text evidence="3">Belongs to the kynurenine formamidase family.</text>
</comment>
<evidence type="ECO:0000256" key="3">
    <source>
        <dbReference type="HAMAP-Rule" id="MF_03014"/>
    </source>
</evidence>
<dbReference type="SUPFAM" id="SSF53474">
    <property type="entry name" value="alpha/beta-Hydrolases"/>
    <property type="match status" value="1"/>
</dbReference>
<dbReference type="Pfam" id="PF20434">
    <property type="entry name" value="BD-FAE"/>
    <property type="match status" value="1"/>
</dbReference>
<keyword evidence="6" id="KW-1185">Reference proteome</keyword>
<comment type="function">
    <text evidence="3">Catalyzes the hydrolysis of N-formyl-L-kynurenine to L-kynurenine, the second step in the kynurenine pathway of tryptophan degradation. Kynurenine may be further oxidized to nicotinic acid, NAD(H) and NADP(H). Required for elimination of toxic metabolites.</text>
</comment>
<accession>A0A6A5Y270</accession>
<feature type="short sequence motif" description="HGGXW" evidence="3">
    <location>
        <begin position="51"/>
        <end position="55"/>
    </location>
</feature>
<comment type="subunit">
    <text evidence="3">Homodimer.</text>
</comment>
<evidence type="ECO:0000256" key="2">
    <source>
        <dbReference type="ARBA" id="ARBA00023079"/>
    </source>
</evidence>
<evidence type="ECO:0000259" key="4">
    <source>
        <dbReference type="Pfam" id="PF20434"/>
    </source>
</evidence>
<evidence type="ECO:0000256" key="1">
    <source>
        <dbReference type="ARBA" id="ARBA00022801"/>
    </source>
</evidence>
<dbReference type="RefSeq" id="XP_033387476.1">
    <property type="nucleotide sequence ID" value="XM_033533612.1"/>
</dbReference>
<evidence type="ECO:0000313" key="6">
    <source>
        <dbReference type="Proteomes" id="UP000799778"/>
    </source>
</evidence>
<dbReference type="AlphaFoldDB" id="A0A6A5Y270"/>
<dbReference type="InterPro" id="IPR027519">
    <property type="entry name" value="KFase_ver/fungi-typ"/>
</dbReference>
<keyword evidence="1 3" id="KW-0378">Hydrolase</keyword>
<dbReference type="EC" id="3.5.1.9" evidence="3"/>
<proteinExistence type="inferred from homology"/>
<dbReference type="HAMAP" id="MF_03014">
    <property type="entry name" value="KFase"/>
    <property type="match status" value="1"/>
</dbReference>
<feature type="active site" evidence="3">
    <location>
        <position position="244"/>
    </location>
</feature>
<dbReference type="UniPathway" id="UPA00333">
    <property type="reaction ID" value="UER00454"/>
</dbReference>
<dbReference type="EMBL" id="ML978067">
    <property type="protein sequence ID" value="KAF2019137.1"/>
    <property type="molecule type" value="Genomic_DNA"/>
</dbReference>
<comment type="pathway">
    <text evidence="3">Amino-acid degradation; L-tryptophan degradation via kynurenine pathway; L-kynurenine from L-tryptophan: step 2/2.</text>
</comment>
<dbReference type="OrthoDB" id="420264at2759"/>
<organism evidence="5 6">
    <name type="scientific">Aaosphaeria arxii CBS 175.79</name>
    <dbReference type="NCBI Taxonomy" id="1450172"/>
    <lineage>
        <taxon>Eukaryota</taxon>
        <taxon>Fungi</taxon>
        <taxon>Dikarya</taxon>
        <taxon>Ascomycota</taxon>
        <taxon>Pezizomycotina</taxon>
        <taxon>Dothideomycetes</taxon>
        <taxon>Pleosporomycetidae</taxon>
        <taxon>Pleosporales</taxon>
        <taxon>Pleosporales incertae sedis</taxon>
        <taxon>Aaosphaeria</taxon>
    </lineage>
</organism>
<dbReference type="GO" id="GO:0034354">
    <property type="term" value="P:'de novo' NAD+ biosynthetic process from L-tryptophan"/>
    <property type="evidence" value="ECO:0007669"/>
    <property type="project" value="UniProtKB-UniRule"/>
</dbReference>
<feature type="active site" description="Nucleophile" evidence="3">
    <location>
        <position position="141"/>
    </location>
</feature>
<dbReference type="GeneID" id="54291009"/>
<dbReference type="InterPro" id="IPR029058">
    <property type="entry name" value="AB_hydrolase_fold"/>
</dbReference>
<feature type="active site" evidence="3">
    <location>
        <position position="287"/>
    </location>
</feature>
<dbReference type="PANTHER" id="PTHR48081:SF33">
    <property type="entry name" value="KYNURENINE FORMAMIDASE"/>
    <property type="match status" value="1"/>
</dbReference>
<gene>
    <name evidence="5" type="ORF">BU24DRAFT_489164</name>
</gene>
<evidence type="ECO:0000313" key="5">
    <source>
        <dbReference type="EMBL" id="KAF2019137.1"/>
    </source>
</evidence>
<reference evidence="5" key="1">
    <citation type="journal article" date="2020" name="Stud. Mycol.">
        <title>101 Dothideomycetes genomes: a test case for predicting lifestyles and emergence of pathogens.</title>
        <authorList>
            <person name="Haridas S."/>
            <person name="Albert R."/>
            <person name="Binder M."/>
            <person name="Bloem J."/>
            <person name="Labutti K."/>
            <person name="Salamov A."/>
            <person name="Andreopoulos B."/>
            <person name="Baker S."/>
            <person name="Barry K."/>
            <person name="Bills G."/>
            <person name="Bluhm B."/>
            <person name="Cannon C."/>
            <person name="Castanera R."/>
            <person name="Culley D."/>
            <person name="Daum C."/>
            <person name="Ezra D."/>
            <person name="Gonzalez J."/>
            <person name="Henrissat B."/>
            <person name="Kuo A."/>
            <person name="Liang C."/>
            <person name="Lipzen A."/>
            <person name="Lutzoni F."/>
            <person name="Magnuson J."/>
            <person name="Mondo S."/>
            <person name="Nolan M."/>
            <person name="Ohm R."/>
            <person name="Pangilinan J."/>
            <person name="Park H.-J."/>
            <person name="Ramirez L."/>
            <person name="Alfaro M."/>
            <person name="Sun H."/>
            <person name="Tritt A."/>
            <person name="Yoshinaga Y."/>
            <person name="Zwiers L.-H."/>
            <person name="Turgeon B."/>
            <person name="Goodwin S."/>
            <person name="Spatafora J."/>
            <person name="Crous P."/>
            <person name="Grigoriev I."/>
        </authorList>
    </citation>
    <scope>NUCLEOTIDE SEQUENCE</scope>
    <source>
        <strain evidence="5">CBS 175.79</strain>
    </source>
</reference>
<keyword evidence="2 3" id="KW-0823">Tryptophan catabolism</keyword>
<dbReference type="InterPro" id="IPR050300">
    <property type="entry name" value="GDXG_lipolytic_enzyme"/>
</dbReference>
<dbReference type="GO" id="GO:0019441">
    <property type="term" value="P:L-tryptophan catabolic process to kynurenine"/>
    <property type="evidence" value="ECO:0007669"/>
    <property type="project" value="UniProtKB-UniRule"/>
</dbReference>
<sequence length="320" mass="34953">MSTASPTTPAFPTHRPSIPYLSKATSLQTLDLWLPQSHDPSSTSPWVIYIHGGAWRDPLQTSTTIHATLSHLHNPPSSPIAGIASINYRLSPYASHPTAPSDPHDAARNVRHPSHVRDVAAALRYLRAEHGVERWIGVGHSCGATLLLQYVAGIGLDDVRGRNDGLEALVLLEGIYDVPLMLRNHVPPGCPEGIARIYREFVEGAFGEGGDEVYRKVSPVAGAYGRESVGRGLKLVALGYSAEDELVESEQREAMLRVLKGDGWVDSVDEIAEGKGLVECRDLQGAHDWIWEDGRQIAAVIEEVVGRIHQWPKNASTMHE</sequence>
<dbReference type="Proteomes" id="UP000799778">
    <property type="component" value="Unassembled WGS sequence"/>
</dbReference>
<feature type="domain" description="BD-FAE-like" evidence="4">
    <location>
        <begin position="30"/>
        <end position="112"/>
    </location>
</feature>
<dbReference type="Gene3D" id="3.40.50.1820">
    <property type="entry name" value="alpha/beta hydrolase"/>
    <property type="match status" value="1"/>
</dbReference>
<dbReference type="PANTHER" id="PTHR48081">
    <property type="entry name" value="AB HYDROLASE SUPERFAMILY PROTEIN C4A8.06C"/>
    <property type="match status" value="1"/>
</dbReference>
<dbReference type="InterPro" id="IPR049492">
    <property type="entry name" value="BD-FAE-like_dom"/>
</dbReference>